<organism evidence="1">
    <name type="scientific">uncultured Caudovirales phage</name>
    <dbReference type="NCBI Taxonomy" id="2100421"/>
    <lineage>
        <taxon>Viruses</taxon>
        <taxon>Duplodnaviria</taxon>
        <taxon>Heunggongvirae</taxon>
        <taxon>Uroviricota</taxon>
        <taxon>Caudoviricetes</taxon>
        <taxon>Peduoviridae</taxon>
        <taxon>Maltschvirus</taxon>
        <taxon>Maltschvirus maltsch</taxon>
    </lineage>
</organism>
<name>A0A6J5L2C5_9CAUD</name>
<accession>A0A6J5L2C5</accession>
<gene>
    <name evidence="1" type="ORF">UFOVP75_154</name>
</gene>
<protein>
    <submittedName>
        <fullName evidence="1">Uncharacterized protein</fullName>
    </submittedName>
</protein>
<reference evidence="1" key="1">
    <citation type="submission" date="2020-04" db="EMBL/GenBank/DDBJ databases">
        <authorList>
            <person name="Chiriac C."/>
            <person name="Salcher M."/>
            <person name="Ghai R."/>
            <person name="Kavagutti S V."/>
        </authorList>
    </citation>
    <scope>NUCLEOTIDE SEQUENCE</scope>
</reference>
<sequence>MSEKVSIVITGNSKAGNVTLARIIEKELKKYGYIHMVVRDVDLGTRGIGLFPIEETRIAEYGSNTDVTLTTIASKR</sequence>
<dbReference type="EMBL" id="LR796209">
    <property type="protein sequence ID" value="CAB4127353.1"/>
    <property type="molecule type" value="Genomic_DNA"/>
</dbReference>
<proteinExistence type="predicted"/>
<evidence type="ECO:0000313" key="1">
    <source>
        <dbReference type="EMBL" id="CAB4127353.1"/>
    </source>
</evidence>